<feature type="region of interest" description="Disordered" evidence="2">
    <location>
        <begin position="404"/>
        <end position="424"/>
    </location>
</feature>
<feature type="region of interest" description="Disordered" evidence="2">
    <location>
        <begin position="646"/>
        <end position="682"/>
    </location>
</feature>
<evidence type="ECO:0000256" key="1">
    <source>
        <dbReference type="SAM" id="Coils"/>
    </source>
</evidence>
<proteinExistence type="predicted"/>
<feature type="compositionally biased region" description="Polar residues" evidence="2">
    <location>
        <begin position="665"/>
        <end position="674"/>
    </location>
</feature>
<keyword evidence="5" id="KW-1185">Reference proteome</keyword>
<feature type="region of interest" description="Disordered" evidence="2">
    <location>
        <begin position="223"/>
        <end position="263"/>
    </location>
</feature>
<dbReference type="InterPro" id="IPR014710">
    <property type="entry name" value="RmlC-like_jellyroll"/>
</dbReference>
<dbReference type="GeneID" id="20657724"/>
<evidence type="ECO:0000256" key="2">
    <source>
        <dbReference type="SAM" id="MobiDB-lite"/>
    </source>
</evidence>
<dbReference type="RefSeq" id="XP_009528052.1">
    <property type="nucleotide sequence ID" value="XM_009529757.1"/>
</dbReference>
<evidence type="ECO:0000313" key="4">
    <source>
        <dbReference type="EMBL" id="EGZ18994.1"/>
    </source>
</evidence>
<reference evidence="4 5" key="1">
    <citation type="journal article" date="2006" name="Science">
        <title>Phytophthora genome sequences uncover evolutionary origins and mechanisms of pathogenesis.</title>
        <authorList>
            <person name="Tyler B.M."/>
            <person name="Tripathy S."/>
            <person name="Zhang X."/>
            <person name="Dehal P."/>
            <person name="Jiang R.H."/>
            <person name="Aerts A."/>
            <person name="Arredondo F.D."/>
            <person name="Baxter L."/>
            <person name="Bensasson D."/>
            <person name="Beynon J.L."/>
            <person name="Chapman J."/>
            <person name="Damasceno C.M."/>
            <person name="Dorrance A.E."/>
            <person name="Dou D."/>
            <person name="Dickerman A.W."/>
            <person name="Dubchak I.L."/>
            <person name="Garbelotto M."/>
            <person name="Gijzen M."/>
            <person name="Gordon S.G."/>
            <person name="Govers F."/>
            <person name="Grunwald N.J."/>
            <person name="Huang W."/>
            <person name="Ivors K.L."/>
            <person name="Jones R.W."/>
            <person name="Kamoun S."/>
            <person name="Krampis K."/>
            <person name="Lamour K.H."/>
            <person name="Lee M.K."/>
            <person name="McDonald W.H."/>
            <person name="Medina M."/>
            <person name="Meijer H.J."/>
            <person name="Nordberg E.K."/>
            <person name="Maclean D.J."/>
            <person name="Ospina-Giraldo M.D."/>
            <person name="Morris P.F."/>
            <person name="Phuntumart V."/>
            <person name="Putnam N.H."/>
            <person name="Rash S."/>
            <person name="Rose J.K."/>
            <person name="Sakihama Y."/>
            <person name="Salamov A.A."/>
            <person name="Savidor A."/>
            <person name="Scheuring C.F."/>
            <person name="Smith B.M."/>
            <person name="Sobral B.W."/>
            <person name="Terry A."/>
            <person name="Torto-Alalibo T.A."/>
            <person name="Win J."/>
            <person name="Xu Z."/>
            <person name="Zhang H."/>
            <person name="Grigoriev I.V."/>
            <person name="Rokhsar D.S."/>
            <person name="Boore J.L."/>
        </authorList>
    </citation>
    <scope>NUCLEOTIDE SEQUENCE [LARGE SCALE GENOMIC DNA]</scope>
    <source>
        <strain evidence="4 5">P6497</strain>
    </source>
</reference>
<name>G4ZDR5_PHYSP</name>
<feature type="domain" description="Cyclic nucleotide-binding" evidence="3">
    <location>
        <begin position="357"/>
        <end position="469"/>
    </location>
</feature>
<gene>
    <name evidence="4" type="ORF">PHYSODRAFT_499651</name>
</gene>
<feature type="region of interest" description="Disordered" evidence="2">
    <location>
        <begin position="926"/>
        <end position="949"/>
    </location>
</feature>
<dbReference type="SUPFAM" id="SSF51206">
    <property type="entry name" value="cAMP-binding domain-like"/>
    <property type="match status" value="1"/>
</dbReference>
<dbReference type="Gene3D" id="1.20.58.1520">
    <property type="match status" value="1"/>
</dbReference>
<protein>
    <recommendedName>
        <fullName evidence="3">Cyclic nucleotide-binding domain-containing protein</fullName>
    </recommendedName>
</protein>
<dbReference type="KEGG" id="psoj:PHYSODRAFT_499651"/>
<evidence type="ECO:0000313" key="5">
    <source>
        <dbReference type="Proteomes" id="UP000002640"/>
    </source>
</evidence>
<dbReference type="InterPro" id="IPR018490">
    <property type="entry name" value="cNMP-bd_dom_sf"/>
</dbReference>
<dbReference type="PANTHER" id="PTHR16078:SF1">
    <property type="entry name" value="COILED-COIL DOMAIN-CONTAINING PROTEIN 87"/>
    <property type="match status" value="1"/>
</dbReference>
<dbReference type="PANTHER" id="PTHR16078">
    <property type="entry name" value="COILED-COIL DOMAIN-CONTAINING PROTEIN 87"/>
    <property type="match status" value="1"/>
</dbReference>
<feature type="compositionally biased region" description="Polar residues" evidence="2">
    <location>
        <begin position="753"/>
        <end position="764"/>
    </location>
</feature>
<dbReference type="InParanoid" id="G4ZDR5"/>
<dbReference type="OMA" id="LCVRNTE"/>
<dbReference type="Gene3D" id="2.60.120.10">
    <property type="entry name" value="Jelly Rolls"/>
    <property type="match status" value="1"/>
</dbReference>
<accession>G4ZDR5</accession>
<dbReference type="Proteomes" id="UP000002640">
    <property type="component" value="Unassembled WGS sequence"/>
</dbReference>
<dbReference type="SMR" id="G4ZDR5"/>
<feature type="region of interest" description="Disordered" evidence="2">
    <location>
        <begin position="584"/>
        <end position="620"/>
    </location>
</feature>
<dbReference type="PROSITE" id="PS50042">
    <property type="entry name" value="CNMP_BINDING_3"/>
    <property type="match status" value="1"/>
</dbReference>
<dbReference type="CDD" id="cd00038">
    <property type="entry name" value="CAP_ED"/>
    <property type="match status" value="1"/>
</dbReference>
<organism evidence="4 5">
    <name type="scientific">Phytophthora sojae (strain P6497)</name>
    <name type="common">Soybean stem and root rot agent</name>
    <name type="synonym">Phytophthora megasperma f. sp. glycines</name>
    <dbReference type="NCBI Taxonomy" id="1094619"/>
    <lineage>
        <taxon>Eukaryota</taxon>
        <taxon>Sar</taxon>
        <taxon>Stramenopiles</taxon>
        <taxon>Oomycota</taxon>
        <taxon>Peronosporomycetes</taxon>
        <taxon>Peronosporales</taxon>
        <taxon>Peronosporaceae</taxon>
        <taxon>Phytophthora</taxon>
    </lineage>
</organism>
<sequence length="1070" mass="119570">MEAPIAAFDISEADREEYAGKKASLALQRALNGAGAWMVTTVRDQRKCDHALLPAEMPASIREKVARILQDRGVKEQVPAEAPDPKAPWHQQLEQHVARLMQQMRGQPHQFRQMLLMAASDPSADCVVTSSSSQAFVDSRRAYRRLRRAAMALGEEIYHLVRAFVRRSEANGVLPQEAQAVRLASLYKLELRRHVTISAVMECIHQADSEPCHPLLRRKVKSAGITSRRPSDLDVALSPRAASAPTEAPGRGSQNQQTAEPDKVKSVHAFKLQALERLLAKTWQGSRSASMRSLQAAPVTPAKLSDETLTQIQERVTAFLYHRSRENYPLWSEPPLSREETVRHLRTFVATLLTTPLLQSLSIEQLLEVSRAARWQMLAPGDTLCVRNTEIDSLIVVMDGSLTSTTASESPSGPNSPPPSGGVVIPAPACLGELGMVRNAERWPRTLAAQSSEGAKALILPKLTFEALLHRFFNVSKALPPALAAVANLLQPRRPSSSPAVVARRLARTFRNSLSARRPSTAAPTTATEINIARWHEVRDEKLRDYRAGVEAEQRAAALEALQRAMEDLSSECAENDDRDFLQDASAQSPQKIPWSRHEYYPNYDPESVEEVPTAPESATDVADQLREFYRSLNARRSVMRARLASAVPSDQMVQQSPERKKTEASQLESPSKNQVEDSRATEARKSALNIMLTRQSTATMARHSKLLDKDAAQQVLIQKHFADSSAGGGPLGSASPGRPQSGRPQSGHHSETSTSEPNPSHSQAPLPLRADLQRRLDSVLNDLLMPPKNKLDLVLRYTQADEYDKFPMAVQLWERVQTTVSWRERVMKSLWDFEMFASDPRRHFRSISTHRLREEKERDALFSKLNQASNACVEAMDELFRCCGDTVCLGDRPYRDKMKKDYTELLFEVEQERLRIIYDGVRPHEHADTDVHSPNLEVEGDNADPNSTRHRLATPRESIFVPVASLDNKPEPTAPFKPGQHHIRRASRVTVQVQQQRQAELDALTKQTEEKLIEPSIALAPSTQIVRPAEKTFVAPAADAMKSAARSKQQQERASLRELFQQFITRSIK</sequence>
<dbReference type="EMBL" id="JH159154">
    <property type="protein sequence ID" value="EGZ18994.1"/>
    <property type="molecule type" value="Genomic_DNA"/>
</dbReference>
<evidence type="ECO:0000259" key="3">
    <source>
        <dbReference type="PROSITE" id="PS50042"/>
    </source>
</evidence>
<keyword evidence="1" id="KW-0175">Coiled coil</keyword>
<feature type="coiled-coil region" evidence="1">
    <location>
        <begin position="552"/>
        <end position="579"/>
    </location>
</feature>
<feature type="region of interest" description="Disordered" evidence="2">
    <location>
        <begin position="724"/>
        <end position="766"/>
    </location>
</feature>
<dbReference type="AlphaFoldDB" id="G4ZDR5"/>
<dbReference type="InterPro" id="IPR000595">
    <property type="entry name" value="cNMP-bd_dom"/>
</dbReference>
<dbReference type="InterPro" id="IPR037383">
    <property type="entry name" value="CCDC87"/>
</dbReference>